<dbReference type="EMBL" id="MU003530">
    <property type="protein sequence ID" value="KAF2465343.1"/>
    <property type="molecule type" value="Genomic_DNA"/>
</dbReference>
<evidence type="ECO:0000313" key="1">
    <source>
        <dbReference type="EMBL" id="KAF2465343.1"/>
    </source>
</evidence>
<sequence>MDSTNLSTEKDYPKHFIPLESNPEVFTELIHKPGVTEPVYALVLVFATTEAYDKQCADVECRLGAYEGHYQQCFALYGILHAVCNGDARNSIGTESVLGRLLKRCLPLKPDERALGLVDSDRLEAAYASVAKKGDTAAPENPEDEVDFRYISFMDGERKRLIDLGELGAEEDVLSDKCLMVIRDLVENPKGGDLNFSLIALVPV</sequence>
<comment type="caution">
    <text evidence="1">The sequence shown here is derived from an EMBL/GenBank/DDBJ whole genome shotgun (WGS) entry which is preliminary data.</text>
</comment>
<proteinExistence type="predicted"/>
<dbReference type="Proteomes" id="UP000799755">
    <property type="component" value="Unassembled WGS sequence"/>
</dbReference>
<keyword evidence="2" id="KW-1185">Reference proteome</keyword>
<evidence type="ECO:0000313" key="2">
    <source>
        <dbReference type="Proteomes" id="UP000799755"/>
    </source>
</evidence>
<protein>
    <submittedName>
        <fullName evidence="1">Cysteine proteinase</fullName>
    </submittedName>
</protein>
<name>A0ACB6QEE1_9PLEO</name>
<accession>A0ACB6QEE1</accession>
<organism evidence="1 2">
    <name type="scientific">Lindgomyces ingoldianus</name>
    <dbReference type="NCBI Taxonomy" id="673940"/>
    <lineage>
        <taxon>Eukaryota</taxon>
        <taxon>Fungi</taxon>
        <taxon>Dikarya</taxon>
        <taxon>Ascomycota</taxon>
        <taxon>Pezizomycotina</taxon>
        <taxon>Dothideomycetes</taxon>
        <taxon>Pleosporomycetidae</taxon>
        <taxon>Pleosporales</taxon>
        <taxon>Lindgomycetaceae</taxon>
        <taxon>Lindgomyces</taxon>
    </lineage>
</organism>
<gene>
    <name evidence="1" type="ORF">BDR25DRAFT_379015</name>
</gene>
<reference evidence="1" key="1">
    <citation type="journal article" date="2020" name="Stud. Mycol.">
        <title>101 Dothideomycetes genomes: a test case for predicting lifestyles and emergence of pathogens.</title>
        <authorList>
            <person name="Haridas S."/>
            <person name="Albert R."/>
            <person name="Binder M."/>
            <person name="Bloem J."/>
            <person name="Labutti K."/>
            <person name="Salamov A."/>
            <person name="Andreopoulos B."/>
            <person name="Baker S."/>
            <person name="Barry K."/>
            <person name="Bills G."/>
            <person name="Bluhm B."/>
            <person name="Cannon C."/>
            <person name="Castanera R."/>
            <person name="Culley D."/>
            <person name="Daum C."/>
            <person name="Ezra D."/>
            <person name="Gonzalez J."/>
            <person name="Henrissat B."/>
            <person name="Kuo A."/>
            <person name="Liang C."/>
            <person name="Lipzen A."/>
            <person name="Lutzoni F."/>
            <person name="Magnuson J."/>
            <person name="Mondo S."/>
            <person name="Nolan M."/>
            <person name="Ohm R."/>
            <person name="Pangilinan J."/>
            <person name="Park H.-J."/>
            <person name="Ramirez L."/>
            <person name="Alfaro M."/>
            <person name="Sun H."/>
            <person name="Tritt A."/>
            <person name="Yoshinaga Y."/>
            <person name="Zwiers L.-H."/>
            <person name="Turgeon B."/>
            <person name="Goodwin S."/>
            <person name="Spatafora J."/>
            <person name="Crous P."/>
            <person name="Grigoriev I."/>
        </authorList>
    </citation>
    <scope>NUCLEOTIDE SEQUENCE</scope>
    <source>
        <strain evidence="1">ATCC 200398</strain>
    </source>
</reference>